<evidence type="ECO:0000256" key="2">
    <source>
        <dbReference type="ARBA" id="ARBA00022485"/>
    </source>
</evidence>
<keyword evidence="4" id="KW-0677">Repeat</keyword>
<keyword evidence="7" id="KW-0411">Iron-sulfur</keyword>
<evidence type="ECO:0000256" key="6">
    <source>
        <dbReference type="ARBA" id="ARBA00023004"/>
    </source>
</evidence>
<dbReference type="SUPFAM" id="SSF100950">
    <property type="entry name" value="NagB/RpiA/CoA transferase-like"/>
    <property type="match status" value="1"/>
</dbReference>
<dbReference type="RefSeq" id="WP_069642750.1">
    <property type="nucleotide sequence ID" value="NZ_MIJE01000011.1"/>
</dbReference>
<evidence type="ECO:0000256" key="7">
    <source>
        <dbReference type="ARBA" id="ARBA00023014"/>
    </source>
</evidence>
<accession>A0A1E5G2P9</accession>
<dbReference type="Gene3D" id="3.40.50.10420">
    <property type="entry name" value="NagB/RpiA/CoA transferase-like"/>
    <property type="match status" value="1"/>
</dbReference>
<dbReference type="EMBL" id="MIJE01000011">
    <property type="protein sequence ID" value="OEF97352.1"/>
    <property type="molecule type" value="Genomic_DNA"/>
</dbReference>
<evidence type="ECO:0000256" key="3">
    <source>
        <dbReference type="ARBA" id="ARBA00022723"/>
    </source>
</evidence>
<dbReference type="PANTHER" id="PTHR47153">
    <property type="entry name" value="LACTATE UTILIZATION PROTEIN B"/>
    <property type="match status" value="1"/>
</dbReference>
<dbReference type="InterPro" id="IPR024569">
    <property type="entry name" value="LutB_C"/>
</dbReference>
<dbReference type="Pfam" id="PF13183">
    <property type="entry name" value="Fer4_8"/>
    <property type="match status" value="1"/>
</dbReference>
<dbReference type="AlphaFoldDB" id="A0A1E5G2P9"/>
<dbReference type="GO" id="GO:0051539">
    <property type="term" value="F:4 iron, 4 sulfur cluster binding"/>
    <property type="evidence" value="ECO:0007669"/>
    <property type="project" value="UniProtKB-KW"/>
</dbReference>
<dbReference type="NCBIfam" id="TIGR00273">
    <property type="entry name" value="LutB/LldF family L-lactate oxidation iron-sulfur protein"/>
    <property type="match status" value="1"/>
</dbReference>
<keyword evidence="5" id="KW-0249">Electron transport</keyword>
<keyword evidence="1" id="KW-0813">Transport</keyword>
<reference evidence="9 10" key="1">
    <citation type="submission" date="2016-09" db="EMBL/GenBank/DDBJ databases">
        <title>Draft genome sequence for the type strain of Desulfuribacillus alkaliarsenatis AHT28, an obligately anaerobic, sulfidogenic bacterium isolated from Russian soda lake sediments.</title>
        <authorList>
            <person name="Abin C.A."/>
            <person name="Hollibaugh J.T."/>
        </authorList>
    </citation>
    <scope>NUCLEOTIDE SEQUENCE [LARGE SCALE GENOMIC DNA]</scope>
    <source>
        <strain evidence="9 10">AHT28</strain>
    </source>
</reference>
<dbReference type="InterPro" id="IPR017900">
    <property type="entry name" value="4Fe4S_Fe_S_CS"/>
</dbReference>
<keyword evidence="6" id="KW-0408">Iron</keyword>
<dbReference type="PROSITE" id="PS51379">
    <property type="entry name" value="4FE4S_FER_2"/>
    <property type="match status" value="1"/>
</dbReference>
<comment type="caution">
    <text evidence="9">The sequence shown here is derived from an EMBL/GenBank/DDBJ whole genome shotgun (WGS) entry which is preliminary data.</text>
</comment>
<evidence type="ECO:0000313" key="9">
    <source>
        <dbReference type="EMBL" id="OEF97352.1"/>
    </source>
</evidence>
<dbReference type="InterPro" id="IPR004452">
    <property type="entry name" value="LutB/LldF"/>
</dbReference>
<keyword evidence="3" id="KW-0479">Metal-binding</keyword>
<evidence type="ECO:0000259" key="8">
    <source>
        <dbReference type="PROSITE" id="PS51379"/>
    </source>
</evidence>
<dbReference type="Pfam" id="PF11870">
    <property type="entry name" value="LutB_C"/>
    <property type="match status" value="1"/>
</dbReference>
<dbReference type="PROSITE" id="PS00198">
    <property type="entry name" value="4FE4S_FER_1"/>
    <property type="match status" value="1"/>
</dbReference>
<dbReference type="Gene3D" id="1.10.1060.10">
    <property type="entry name" value="Alpha-helical ferredoxin"/>
    <property type="match status" value="1"/>
</dbReference>
<dbReference type="InterPro" id="IPR017896">
    <property type="entry name" value="4Fe4S_Fe-S-bd"/>
</dbReference>
<keyword evidence="10" id="KW-1185">Reference proteome</keyword>
<dbReference type="InterPro" id="IPR037171">
    <property type="entry name" value="NagB/RpiA_transferase-like"/>
</dbReference>
<dbReference type="InterPro" id="IPR024185">
    <property type="entry name" value="FTHF_cligase-like_sf"/>
</dbReference>
<gene>
    <name evidence="9" type="ORF">BHF68_03840</name>
</gene>
<dbReference type="Proteomes" id="UP000094296">
    <property type="component" value="Unassembled WGS sequence"/>
</dbReference>
<evidence type="ECO:0000256" key="4">
    <source>
        <dbReference type="ARBA" id="ARBA00022737"/>
    </source>
</evidence>
<dbReference type="STRING" id="766136.BHF68_03840"/>
<evidence type="ECO:0000313" key="10">
    <source>
        <dbReference type="Proteomes" id="UP000094296"/>
    </source>
</evidence>
<organism evidence="9 10">
    <name type="scientific">Desulfuribacillus alkaliarsenatis</name>
    <dbReference type="NCBI Taxonomy" id="766136"/>
    <lineage>
        <taxon>Bacteria</taxon>
        <taxon>Bacillati</taxon>
        <taxon>Bacillota</taxon>
        <taxon>Desulfuribacillia</taxon>
        <taxon>Desulfuribacillales</taxon>
        <taxon>Desulfuribacillaceae</taxon>
        <taxon>Desulfuribacillus</taxon>
    </lineage>
</organism>
<name>A0A1E5G2P9_9FIRM</name>
<protein>
    <submittedName>
        <fullName evidence="9">Iron-sulfur cluster-binding protein</fullName>
    </submittedName>
</protein>
<dbReference type="SUPFAM" id="SSF46548">
    <property type="entry name" value="alpha-helical ferredoxin"/>
    <property type="match status" value="1"/>
</dbReference>
<dbReference type="GO" id="GO:0006089">
    <property type="term" value="P:lactate metabolic process"/>
    <property type="evidence" value="ECO:0007669"/>
    <property type="project" value="InterPro"/>
</dbReference>
<keyword evidence="2" id="KW-0004">4Fe-4S</keyword>
<dbReference type="InterPro" id="IPR003741">
    <property type="entry name" value="LUD_dom"/>
</dbReference>
<evidence type="ECO:0000256" key="1">
    <source>
        <dbReference type="ARBA" id="ARBA00022448"/>
    </source>
</evidence>
<dbReference type="InterPro" id="IPR009051">
    <property type="entry name" value="Helical_ferredxn"/>
</dbReference>
<feature type="domain" description="4Fe-4S ferredoxin-type" evidence="8">
    <location>
        <begin position="355"/>
        <end position="383"/>
    </location>
</feature>
<dbReference type="Pfam" id="PF02589">
    <property type="entry name" value="LUD_dom"/>
    <property type="match status" value="1"/>
</dbReference>
<dbReference type="PANTHER" id="PTHR47153:SF2">
    <property type="entry name" value="LACTATE UTILIZATION PROTEIN B"/>
    <property type="match status" value="1"/>
</dbReference>
<proteinExistence type="predicted"/>
<sequence length="475" mass="52440">MGIKINDKSFKKNLEKNLNDDFMRAAMVKAQDLINKNRANVLSQLGDGNYQEWQKLSGEARAHAIENLDFYLNQFAENVVKNGGTVFFAKDAKEASQYVTNLAIEKGVKKVVKAKSMVTEEIGLNHDLIDAGVDVKETDLAEYILQLDDWNPPSHMVVPSLHLNKTQIRDVFAKNGYSGKDIPEDLAAFARAQLRNEFLTADMGIYGCNFAIAESGAITLISNEGNIDLCTSAPELQVAVMGMERILATYEDADICISLLARNAVGAKSTSYTTFVNGITEEGAADGAKEFHVVIVDNGRSKVLKSQFKEVLQCMRCAACLNICPIYRQVGGHSYNSIYSGPLGVVLTPLLAGYEDFEELPYMCSLCGACTEVCPSNIKLHSLIHEHKRVLAEDKKNSAFWGVSMTGAGKVFSRPWMYKLGTGIAPLMTKPLMEDGKIKKGISILKGWTDKRDMPALEKTRFRDWYASRSKGGNK</sequence>
<dbReference type="GO" id="GO:0046872">
    <property type="term" value="F:metal ion binding"/>
    <property type="evidence" value="ECO:0007669"/>
    <property type="project" value="UniProtKB-KW"/>
</dbReference>
<dbReference type="OrthoDB" id="9782337at2"/>
<evidence type="ECO:0000256" key="5">
    <source>
        <dbReference type="ARBA" id="ARBA00022982"/>
    </source>
</evidence>